<dbReference type="SUPFAM" id="SSF53474">
    <property type="entry name" value="alpha/beta-Hydrolases"/>
    <property type="match status" value="1"/>
</dbReference>
<evidence type="ECO:0000313" key="3">
    <source>
        <dbReference type="Proteomes" id="UP000642070"/>
    </source>
</evidence>
<sequence>MRITLPSGTPAILARPRPEPPAGFEHGLVLLPDVFGLRPLYDDLCGQLSQRWGTVVCAPEPFPGRDLPPDVPARLAASREIPDADRLRDIAEAADATGCTRLSLIGFCQGGTYAYHASQLDRFARLVAFYGPVRPPEAGLGPGQARVLDTLAEGRPGRVLALLGGRDPLVPEDDAAALEHAGVTVVRYPQAGHGFAHDPDRPTHRAADAADAWHRCGDWLRL</sequence>
<keyword evidence="3" id="KW-1185">Reference proteome</keyword>
<evidence type="ECO:0000259" key="1">
    <source>
        <dbReference type="Pfam" id="PF01738"/>
    </source>
</evidence>
<organism evidence="2 3">
    <name type="scientific">Dactylosporangium sucinum</name>
    <dbReference type="NCBI Taxonomy" id="1424081"/>
    <lineage>
        <taxon>Bacteria</taxon>
        <taxon>Bacillati</taxon>
        <taxon>Actinomycetota</taxon>
        <taxon>Actinomycetes</taxon>
        <taxon>Micromonosporales</taxon>
        <taxon>Micromonosporaceae</taxon>
        <taxon>Dactylosporangium</taxon>
    </lineage>
</organism>
<feature type="domain" description="Dienelactone hydrolase" evidence="1">
    <location>
        <begin position="25"/>
        <end position="221"/>
    </location>
</feature>
<dbReference type="EMBL" id="BMPI01000055">
    <property type="protein sequence ID" value="GGM67375.1"/>
    <property type="molecule type" value="Genomic_DNA"/>
</dbReference>
<dbReference type="Pfam" id="PF01738">
    <property type="entry name" value="DLH"/>
    <property type="match status" value="1"/>
</dbReference>
<dbReference type="AlphaFoldDB" id="A0A917X529"/>
<gene>
    <name evidence="2" type="ORF">GCM10007977_081440</name>
</gene>
<dbReference type="Gene3D" id="3.40.50.1820">
    <property type="entry name" value="alpha/beta hydrolase"/>
    <property type="match status" value="1"/>
</dbReference>
<dbReference type="InterPro" id="IPR002925">
    <property type="entry name" value="Dienelactn_hydro"/>
</dbReference>
<comment type="caution">
    <text evidence="2">The sequence shown here is derived from an EMBL/GenBank/DDBJ whole genome shotgun (WGS) entry which is preliminary data.</text>
</comment>
<name>A0A917X529_9ACTN</name>
<dbReference type="InterPro" id="IPR051049">
    <property type="entry name" value="Dienelactone_hydrolase-like"/>
</dbReference>
<protein>
    <submittedName>
        <fullName evidence="2">Carboxymethylenebutenolidase</fullName>
    </submittedName>
</protein>
<accession>A0A917X529</accession>
<dbReference type="Proteomes" id="UP000642070">
    <property type="component" value="Unassembled WGS sequence"/>
</dbReference>
<reference evidence="2" key="1">
    <citation type="journal article" date="2014" name="Int. J. Syst. Evol. Microbiol.">
        <title>Complete genome sequence of Corynebacterium casei LMG S-19264T (=DSM 44701T), isolated from a smear-ripened cheese.</title>
        <authorList>
            <consortium name="US DOE Joint Genome Institute (JGI-PGF)"/>
            <person name="Walter F."/>
            <person name="Albersmeier A."/>
            <person name="Kalinowski J."/>
            <person name="Ruckert C."/>
        </authorList>
    </citation>
    <scope>NUCLEOTIDE SEQUENCE</scope>
    <source>
        <strain evidence="2">JCM 19831</strain>
    </source>
</reference>
<dbReference type="PANTHER" id="PTHR46623">
    <property type="entry name" value="CARBOXYMETHYLENEBUTENOLIDASE-RELATED"/>
    <property type="match status" value="1"/>
</dbReference>
<proteinExistence type="predicted"/>
<dbReference type="InterPro" id="IPR029058">
    <property type="entry name" value="AB_hydrolase_fold"/>
</dbReference>
<dbReference type="PANTHER" id="PTHR46623:SF6">
    <property type="entry name" value="ALPHA_BETA-HYDROLASES SUPERFAMILY PROTEIN"/>
    <property type="match status" value="1"/>
</dbReference>
<dbReference type="RefSeq" id="WP_190255400.1">
    <property type="nucleotide sequence ID" value="NZ_BMPI01000055.1"/>
</dbReference>
<reference evidence="2" key="2">
    <citation type="submission" date="2020-09" db="EMBL/GenBank/DDBJ databases">
        <authorList>
            <person name="Sun Q."/>
            <person name="Ohkuma M."/>
        </authorList>
    </citation>
    <scope>NUCLEOTIDE SEQUENCE</scope>
    <source>
        <strain evidence="2">JCM 19831</strain>
    </source>
</reference>
<dbReference type="GO" id="GO:0016787">
    <property type="term" value="F:hydrolase activity"/>
    <property type="evidence" value="ECO:0007669"/>
    <property type="project" value="InterPro"/>
</dbReference>
<evidence type="ECO:0000313" key="2">
    <source>
        <dbReference type="EMBL" id="GGM67375.1"/>
    </source>
</evidence>